<gene>
    <name evidence="7" type="ORF">QO005_003211</name>
</gene>
<dbReference type="RefSeq" id="WP_307159045.1">
    <property type="nucleotide sequence ID" value="NZ_JAUSWH010000010.1"/>
</dbReference>
<evidence type="ECO:0000256" key="3">
    <source>
        <dbReference type="ARBA" id="ARBA00022741"/>
    </source>
</evidence>
<evidence type="ECO:0000313" key="8">
    <source>
        <dbReference type="Proteomes" id="UP001235269"/>
    </source>
</evidence>
<accession>A0ABU0IFD4</accession>
<evidence type="ECO:0000313" key="7">
    <source>
        <dbReference type="EMBL" id="MDQ0456866.1"/>
    </source>
</evidence>
<dbReference type="PROSITE" id="PS50893">
    <property type="entry name" value="ABC_TRANSPORTER_2"/>
    <property type="match status" value="1"/>
</dbReference>
<protein>
    <submittedName>
        <fullName evidence="7">Branched-chain amino acid transport system ATP-binding protein</fullName>
    </submittedName>
</protein>
<dbReference type="PANTHER" id="PTHR43820">
    <property type="entry name" value="HIGH-AFFINITY BRANCHED-CHAIN AMINO ACID TRANSPORT ATP-BINDING PROTEIN LIVF"/>
    <property type="match status" value="1"/>
</dbReference>
<dbReference type="GO" id="GO:0005524">
    <property type="term" value="F:ATP binding"/>
    <property type="evidence" value="ECO:0007669"/>
    <property type="project" value="UniProtKB-KW"/>
</dbReference>
<dbReference type="InterPro" id="IPR027417">
    <property type="entry name" value="P-loop_NTPase"/>
</dbReference>
<dbReference type="Gene3D" id="3.40.50.300">
    <property type="entry name" value="P-loop containing nucleotide triphosphate hydrolases"/>
    <property type="match status" value="1"/>
</dbReference>
<dbReference type="InterPro" id="IPR003593">
    <property type="entry name" value="AAA+_ATPase"/>
</dbReference>
<sequence length="245" mass="26402">MNVSPLLASRALCAGYGDFQALFGVDFEISPGEVVALIGANGAGKSTLLKTLTGLVPLRSGSVSFAGIDVSKTPAHALVAHGLAMVPEGRRLFRGMSVEDNLRVAADHARPVAANARPWTLERLYDLFPVLAERRRQAVETLSGGQQQMVAIGRALMTQPKLLLCDEISLGLAPKVILEIYEMLPVIRQAGTAILLVEQDVTLASRSSDRFYCMLEGRITLTARSADVTREQITQAYFGVKHEVG</sequence>
<comment type="caution">
    <text evidence="7">The sequence shown here is derived from an EMBL/GenBank/DDBJ whole genome shotgun (WGS) entry which is preliminary data.</text>
</comment>
<name>A0ABU0IFD4_9HYPH</name>
<proteinExistence type="inferred from homology"/>
<dbReference type="SUPFAM" id="SSF52540">
    <property type="entry name" value="P-loop containing nucleoside triphosphate hydrolases"/>
    <property type="match status" value="1"/>
</dbReference>
<reference evidence="7 8" key="1">
    <citation type="submission" date="2023-07" db="EMBL/GenBank/DDBJ databases">
        <title>Genomic Encyclopedia of Type Strains, Phase IV (KMG-IV): sequencing the most valuable type-strain genomes for metagenomic binning, comparative biology and taxonomic classification.</title>
        <authorList>
            <person name="Goeker M."/>
        </authorList>
    </citation>
    <scope>NUCLEOTIDE SEQUENCE [LARGE SCALE GENOMIC DNA]</scope>
    <source>
        <strain evidence="7 8">DSM 100301</strain>
    </source>
</reference>
<comment type="similarity">
    <text evidence="1">Belongs to the ABC transporter superfamily.</text>
</comment>
<keyword evidence="4 7" id="KW-0067">ATP-binding</keyword>
<dbReference type="Pfam" id="PF00005">
    <property type="entry name" value="ABC_tran"/>
    <property type="match status" value="1"/>
</dbReference>
<evidence type="ECO:0000256" key="2">
    <source>
        <dbReference type="ARBA" id="ARBA00022448"/>
    </source>
</evidence>
<dbReference type="InterPro" id="IPR003439">
    <property type="entry name" value="ABC_transporter-like_ATP-bd"/>
</dbReference>
<keyword evidence="3" id="KW-0547">Nucleotide-binding</keyword>
<keyword evidence="8" id="KW-1185">Reference proteome</keyword>
<evidence type="ECO:0000259" key="6">
    <source>
        <dbReference type="PROSITE" id="PS50893"/>
    </source>
</evidence>
<organism evidence="7 8">
    <name type="scientific">Rhizobium paknamense</name>
    <dbReference type="NCBI Taxonomy" id="1206817"/>
    <lineage>
        <taxon>Bacteria</taxon>
        <taxon>Pseudomonadati</taxon>
        <taxon>Pseudomonadota</taxon>
        <taxon>Alphaproteobacteria</taxon>
        <taxon>Hyphomicrobiales</taxon>
        <taxon>Rhizobiaceae</taxon>
        <taxon>Rhizobium/Agrobacterium group</taxon>
        <taxon>Rhizobium</taxon>
    </lineage>
</organism>
<evidence type="ECO:0000256" key="1">
    <source>
        <dbReference type="ARBA" id="ARBA00005417"/>
    </source>
</evidence>
<dbReference type="SMART" id="SM00382">
    <property type="entry name" value="AAA"/>
    <property type="match status" value="1"/>
</dbReference>
<dbReference type="Proteomes" id="UP001235269">
    <property type="component" value="Unassembled WGS sequence"/>
</dbReference>
<feature type="domain" description="ABC transporter" evidence="6">
    <location>
        <begin position="1"/>
        <end position="241"/>
    </location>
</feature>
<evidence type="ECO:0000256" key="4">
    <source>
        <dbReference type="ARBA" id="ARBA00022840"/>
    </source>
</evidence>
<evidence type="ECO:0000256" key="5">
    <source>
        <dbReference type="ARBA" id="ARBA00022970"/>
    </source>
</evidence>
<dbReference type="CDD" id="cd03224">
    <property type="entry name" value="ABC_TM1139_LivF_branched"/>
    <property type="match status" value="1"/>
</dbReference>
<keyword evidence="5" id="KW-0029">Amino-acid transport</keyword>
<keyword evidence="2" id="KW-0813">Transport</keyword>
<dbReference type="PROSITE" id="PS00211">
    <property type="entry name" value="ABC_TRANSPORTER_1"/>
    <property type="match status" value="1"/>
</dbReference>
<dbReference type="InterPro" id="IPR017871">
    <property type="entry name" value="ABC_transporter-like_CS"/>
</dbReference>
<dbReference type="EMBL" id="JAUSWH010000010">
    <property type="protein sequence ID" value="MDQ0456866.1"/>
    <property type="molecule type" value="Genomic_DNA"/>
</dbReference>
<dbReference type="PANTHER" id="PTHR43820:SF5">
    <property type="entry name" value="HIGH-AFFINITY BRANCHED-CHAIN AMINO ACID TRANSPORT ATP-BINDING PROTEIN"/>
    <property type="match status" value="1"/>
</dbReference>
<dbReference type="InterPro" id="IPR052156">
    <property type="entry name" value="BCAA_Transport_ATP-bd_LivF"/>
</dbReference>